<dbReference type="PANTHER" id="PTHR22976:SF2">
    <property type="entry name" value="BIOTIN SYNTHASE, MITOCHONDRIAL"/>
    <property type="match status" value="1"/>
</dbReference>
<dbReference type="HOGENOM" id="CLU_833177_0_0_2"/>
<dbReference type="SMART" id="SM00876">
    <property type="entry name" value="BATS"/>
    <property type="match status" value="1"/>
</dbReference>
<dbReference type="SUPFAM" id="SSF102114">
    <property type="entry name" value="Radical SAM enzymes"/>
    <property type="match status" value="1"/>
</dbReference>
<keyword evidence="10" id="KW-1185">Reference proteome</keyword>
<keyword evidence="2" id="KW-0004">4Fe-4S</keyword>
<dbReference type="InterPro" id="IPR058240">
    <property type="entry name" value="rSAM_sf"/>
</dbReference>
<dbReference type="InterPro" id="IPR013785">
    <property type="entry name" value="Aldolase_TIM"/>
</dbReference>
<comment type="cofactor">
    <cofactor evidence="7">
        <name>[2Fe-2S] cluster</name>
        <dbReference type="ChEBI" id="CHEBI:190135"/>
    </cofactor>
</comment>
<dbReference type="PROSITE" id="PS51918">
    <property type="entry name" value="RADICAL_SAM"/>
    <property type="match status" value="1"/>
</dbReference>
<proteinExistence type="predicted"/>
<keyword evidence="5" id="KW-0408">Iron</keyword>
<gene>
    <name evidence="9" type="ordered locus">Mfer_1224</name>
</gene>
<evidence type="ECO:0000313" key="9">
    <source>
        <dbReference type="EMBL" id="ADP78010.1"/>
    </source>
</evidence>
<comment type="cofactor">
    <cofactor evidence="1">
        <name>[4Fe-4S] cluster</name>
        <dbReference type="ChEBI" id="CHEBI:49883"/>
    </cofactor>
</comment>
<dbReference type="GO" id="GO:0051539">
    <property type="term" value="F:4 iron, 4 sulfur cluster binding"/>
    <property type="evidence" value="ECO:0007669"/>
    <property type="project" value="UniProtKB-KW"/>
</dbReference>
<evidence type="ECO:0000256" key="3">
    <source>
        <dbReference type="ARBA" id="ARBA00022691"/>
    </source>
</evidence>
<evidence type="ECO:0000256" key="5">
    <source>
        <dbReference type="ARBA" id="ARBA00023004"/>
    </source>
</evidence>
<dbReference type="KEGG" id="mfv:Mfer_1224"/>
<evidence type="ECO:0000259" key="8">
    <source>
        <dbReference type="PROSITE" id="PS51918"/>
    </source>
</evidence>
<dbReference type="SFLD" id="SFLDS00029">
    <property type="entry name" value="Radical_SAM"/>
    <property type="match status" value="1"/>
</dbReference>
<dbReference type="Proteomes" id="UP000002315">
    <property type="component" value="Chromosome"/>
</dbReference>
<dbReference type="PANTHER" id="PTHR22976">
    <property type="entry name" value="BIOTIN SYNTHASE"/>
    <property type="match status" value="1"/>
</dbReference>
<evidence type="ECO:0000313" key="10">
    <source>
        <dbReference type="Proteomes" id="UP000002315"/>
    </source>
</evidence>
<dbReference type="GO" id="GO:0046872">
    <property type="term" value="F:metal ion binding"/>
    <property type="evidence" value="ECO:0007669"/>
    <property type="project" value="UniProtKB-KW"/>
</dbReference>
<dbReference type="InterPro" id="IPR010722">
    <property type="entry name" value="BATS_dom"/>
</dbReference>
<organism evidence="9 10">
    <name type="scientific">Methanothermus fervidus (strain ATCC 43054 / DSM 2088 / JCM 10308 / V24 S)</name>
    <dbReference type="NCBI Taxonomy" id="523846"/>
    <lineage>
        <taxon>Archaea</taxon>
        <taxon>Methanobacteriati</taxon>
        <taxon>Methanobacteriota</taxon>
        <taxon>Methanomada group</taxon>
        <taxon>Methanobacteria</taxon>
        <taxon>Methanobacteriales</taxon>
        <taxon>Methanothermaceae</taxon>
        <taxon>Methanothermus</taxon>
    </lineage>
</organism>
<keyword evidence="4" id="KW-0479">Metal-binding</keyword>
<dbReference type="GO" id="GO:0009102">
    <property type="term" value="P:biotin biosynthetic process"/>
    <property type="evidence" value="ECO:0007669"/>
    <property type="project" value="InterPro"/>
</dbReference>
<dbReference type="SMART" id="SM00729">
    <property type="entry name" value="Elp3"/>
    <property type="match status" value="1"/>
</dbReference>
<dbReference type="Gene3D" id="3.20.20.70">
    <property type="entry name" value="Aldolase class I"/>
    <property type="match status" value="1"/>
</dbReference>
<evidence type="ECO:0000256" key="7">
    <source>
        <dbReference type="ARBA" id="ARBA00034078"/>
    </source>
</evidence>
<dbReference type="GO" id="GO:0051537">
    <property type="term" value="F:2 iron, 2 sulfur cluster binding"/>
    <property type="evidence" value="ECO:0007669"/>
    <property type="project" value="TreeGrafter"/>
</dbReference>
<accession>E3GWU1</accession>
<name>E3GWU1_METFV</name>
<evidence type="ECO:0000256" key="6">
    <source>
        <dbReference type="ARBA" id="ARBA00023014"/>
    </source>
</evidence>
<dbReference type="GO" id="GO:0004076">
    <property type="term" value="F:biotin synthase activity"/>
    <property type="evidence" value="ECO:0007669"/>
    <property type="project" value="InterPro"/>
</dbReference>
<evidence type="ECO:0000256" key="4">
    <source>
        <dbReference type="ARBA" id="ARBA00022723"/>
    </source>
</evidence>
<dbReference type="AlphaFoldDB" id="E3GWU1"/>
<dbReference type="InterPro" id="IPR007197">
    <property type="entry name" value="rSAM"/>
</dbReference>
<dbReference type="Pfam" id="PF04055">
    <property type="entry name" value="Radical_SAM"/>
    <property type="match status" value="1"/>
</dbReference>
<dbReference type="STRING" id="523846.Mfer_1224"/>
<reference evidence="9 10" key="1">
    <citation type="journal article" date="2010" name="Stand. Genomic Sci.">
        <title>Complete genome sequence of Methanothermus fervidus type strain (V24S).</title>
        <authorList>
            <person name="Anderson I."/>
            <person name="Djao O.D."/>
            <person name="Misra M."/>
            <person name="Chertkov O."/>
            <person name="Nolan M."/>
            <person name="Lucas S."/>
            <person name="Lapidus A."/>
            <person name="Del Rio T.G."/>
            <person name="Tice H."/>
            <person name="Cheng J.F."/>
            <person name="Tapia R."/>
            <person name="Han C."/>
            <person name="Goodwin L."/>
            <person name="Pitluck S."/>
            <person name="Liolios K."/>
            <person name="Ivanova N."/>
            <person name="Mavromatis K."/>
            <person name="Mikhailova N."/>
            <person name="Pati A."/>
            <person name="Brambilla E."/>
            <person name="Chen A."/>
            <person name="Palaniappan K."/>
            <person name="Land M."/>
            <person name="Hauser L."/>
            <person name="Chang Y.J."/>
            <person name="Jeffries C.D."/>
            <person name="Sikorski J."/>
            <person name="Spring S."/>
            <person name="Rohde M."/>
            <person name="Eichinger K."/>
            <person name="Huber H."/>
            <person name="Wirth R."/>
            <person name="Goker M."/>
            <person name="Detter J.C."/>
            <person name="Woyke T."/>
            <person name="Bristow J."/>
            <person name="Eisen J.A."/>
            <person name="Markowitz V."/>
            <person name="Hugenholtz P."/>
            <person name="Klenk H.P."/>
            <person name="Kyrpides N.C."/>
        </authorList>
    </citation>
    <scope>NUCLEOTIDE SEQUENCE [LARGE SCALE GENOMIC DNA]</scope>
    <source>
        <strain evidence="10">ATCC 43054 / DSM 2088 / JCM 10308 / V24 S</strain>
    </source>
</reference>
<dbReference type="CDD" id="cd01335">
    <property type="entry name" value="Radical_SAM"/>
    <property type="match status" value="1"/>
</dbReference>
<evidence type="ECO:0000256" key="1">
    <source>
        <dbReference type="ARBA" id="ARBA00001966"/>
    </source>
</evidence>
<protein>
    <submittedName>
        <fullName evidence="9">Radical SAM domain protein</fullName>
    </submittedName>
</protein>
<sequence length="400" mass="45599">MGKGSKSFVILSTITKISPPMKIVLHSNDESVLRYIPQYGQYLAFLLILLPQFGHFNFLTKKLHGVIMNVIDKIKNFRILELLDKANEITLKKHGNIITLERAIFLSWWCERGDCAFCYMSTQKKRIKDPKKARRNIYSILAEAEICKRIGWNIEFLAGGYGAFTTEEIKEIAEKIYEITGKPVWLNIGITTDLDKYGEEVEGITGALETANLELHKKVCPSKPQEKILQMLEKADELGFKKGITIILGIGEKVEDLKYLFEIIENYKIDRITFYSLNPHKGTIFENTPQPASLYYAGTVAATRITFPKLKIICGTWIDNLANIGPLILAGANGLTKFPLFSMFGNRYGKRVEEEVKWCGRKLKGTFTDISRLTKGSCDNKIKPFVDRYIMRCLSKARRN</sequence>
<dbReference type="NCBIfam" id="NF004911">
    <property type="entry name" value="PRK06267.1"/>
    <property type="match status" value="1"/>
</dbReference>
<dbReference type="EMBL" id="CP002278">
    <property type="protein sequence ID" value="ADP78010.1"/>
    <property type="molecule type" value="Genomic_DNA"/>
</dbReference>
<keyword evidence="6" id="KW-0411">Iron-sulfur</keyword>
<dbReference type="InterPro" id="IPR002684">
    <property type="entry name" value="Biotin_synth/BioAB"/>
</dbReference>
<keyword evidence="3" id="KW-0949">S-adenosyl-L-methionine</keyword>
<evidence type="ECO:0000256" key="2">
    <source>
        <dbReference type="ARBA" id="ARBA00022485"/>
    </source>
</evidence>
<feature type="domain" description="Radical SAM core" evidence="8">
    <location>
        <begin position="93"/>
        <end position="319"/>
    </location>
</feature>
<dbReference type="InterPro" id="IPR006638">
    <property type="entry name" value="Elp3/MiaA/NifB-like_rSAM"/>
</dbReference>